<sequence>MRILERRELALVFLLIFTFEVLHIFGDVAAVDVLAEDLGVELLAFDVVAGETVLAVGDEDTAVRRTLESSEDTRAGGGTLQADIKEGLEGTRRVFESLDLRDRTVGFGNTHVLIGKAELDEGAPGKEETSGISCVK</sequence>
<dbReference type="OrthoDB" id="8041900at2759"/>
<dbReference type="EMBL" id="RBNI01013261">
    <property type="protein sequence ID" value="RUP35254.1"/>
    <property type="molecule type" value="Genomic_DNA"/>
</dbReference>
<gene>
    <name evidence="1" type="ORF">BC936DRAFT_138506</name>
</gene>
<reference evidence="1 2" key="1">
    <citation type="journal article" date="2018" name="New Phytol.">
        <title>Phylogenomics of Endogonaceae and evolution of mycorrhizas within Mucoromycota.</title>
        <authorList>
            <person name="Chang Y."/>
            <person name="Desiro A."/>
            <person name="Na H."/>
            <person name="Sandor L."/>
            <person name="Lipzen A."/>
            <person name="Clum A."/>
            <person name="Barry K."/>
            <person name="Grigoriev I.V."/>
            <person name="Martin F.M."/>
            <person name="Stajich J.E."/>
            <person name="Smith M.E."/>
            <person name="Bonito G."/>
            <person name="Spatafora J.W."/>
        </authorList>
    </citation>
    <scope>NUCLEOTIDE SEQUENCE [LARGE SCALE GENOMIC DNA]</scope>
    <source>
        <strain evidence="1 2">GMNB39</strain>
    </source>
</reference>
<protein>
    <submittedName>
        <fullName evidence="1">Uncharacterized protein</fullName>
    </submittedName>
</protein>
<organism evidence="1 2">
    <name type="scientific">Jimgerdemannia flammicorona</name>
    <dbReference type="NCBI Taxonomy" id="994334"/>
    <lineage>
        <taxon>Eukaryota</taxon>
        <taxon>Fungi</taxon>
        <taxon>Fungi incertae sedis</taxon>
        <taxon>Mucoromycota</taxon>
        <taxon>Mucoromycotina</taxon>
        <taxon>Endogonomycetes</taxon>
        <taxon>Endogonales</taxon>
        <taxon>Endogonaceae</taxon>
        <taxon>Jimgerdemannia</taxon>
    </lineage>
</organism>
<comment type="caution">
    <text evidence="1">The sequence shown here is derived from an EMBL/GenBank/DDBJ whole genome shotgun (WGS) entry which is preliminary data.</text>
</comment>
<dbReference type="AlphaFoldDB" id="A0A433C9G9"/>
<name>A0A433C9G9_9FUNG</name>
<proteinExistence type="predicted"/>
<keyword evidence="2" id="KW-1185">Reference proteome</keyword>
<evidence type="ECO:0000313" key="2">
    <source>
        <dbReference type="Proteomes" id="UP000268093"/>
    </source>
</evidence>
<evidence type="ECO:0000313" key="1">
    <source>
        <dbReference type="EMBL" id="RUP35254.1"/>
    </source>
</evidence>
<accession>A0A433C9G9</accession>
<dbReference type="Proteomes" id="UP000268093">
    <property type="component" value="Unassembled WGS sequence"/>
</dbReference>